<organism evidence="2 3">
    <name type="scientific">Sphenodon punctatus</name>
    <name type="common">Tuatara</name>
    <name type="synonym">Hatteria punctata</name>
    <dbReference type="NCBI Taxonomy" id="8508"/>
    <lineage>
        <taxon>Eukaryota</taxon>
        <taxon>Metazoa</taxon>
        <taxon>Chordata</taxon>
        <taxon>Craniata</taxon>
        <taxon>Vertebrata</taxon>
        <taxon>Euteleostomi</taxon>
        <taxon>Lepidosauria</taxon>
        <taxon>Sphenodontia</taxon>
        <taxon>Sphenodontidae</taxon>
        <taxon>Sphenodon</taxon>
    </lineage>
</organism>
<evidence type="ECO:0000256" key="1">
    <source>
        <dbReference type="SAM" id="SignalP"/>
    </source>
</evidence>
<evidence type="ECO:0000313" key="3">
    <source>
        <dbReference type="Proteomes" id="UP000694392"/>
    </source>
</evidence>
<feature type="signal peptide" evidence="1">
    <location>
        <begin position="1"/>
        <end position="22"/>
    </location>
</feature>
<keyword evidence="3" id="KW-1185">Reference proteome</keyword>
<reference evidence="2" key="2">
    <citation type="submission" date="2025-09" db="UniProtKB">
        <authorList>
            <consortium name="Ensembl"/>
        </authorList>
    </citation>
    <scope>IDENTIFICATION</scope>
</reference>
<feature type="chain" id="PRO_5034992309" evidence="1">
    <location>
        <begin position="23"/>
        <end position="207"/>
    </location>
</feature>
<reference evidence="2" key="1">
    <citation type="submission" date="2025-08" db="UniProtKB">
        <authorList>
            <consortium name="Ensembl"/>
        </authorList>
    </citation>
    <scope>IDENTIFICATION</scope>
</reference>
<dbReference type="InterPro" id="IPR001680">
    <property type="entry name" value="WD40_rpt"/>
</dbReference>
<proteinExistence type="predicted"/>
<gene>
    <name evidence="2" type="primary">WDR27</name>
</gene>
<dbReference type="Gene3D" id="2.130.10.10">
    <property type="entry name" value="YVTN repeat-like/Quinoprotein amine dehydrogenase"/>
    <property type="match status" value="1"/>
</dbReference>
<dbReference type="GeneTree" id="ENSGT00390000012017"/>
<dbReference type="InterPro" id="IPR015943">
    <property type="entry name" value="WD40/YVTN_repeat-like_dom_sf"/>
</dbReference>
<accession>A0A8D0G7K9</accession>
<dbReference type="Proteomes" id="UP000694392">
    <property type="component" value="Unplaced"/>
</dbReference>
<sequence length="207" mass="22451">CRISLPFVLSLTPLSVTDIVLAAGSNRALEVFDLNAGCSTAVIPDVHSRSVHQICQNKVGRSSFLTILTLPTVNFVCISVDDGLKLCERRFEGHSNRCYPCGITISPCGRFIACGSEDKCAYIYARDSSTFSHKLSGHTESVINVAFSPSSPQVLSPFSPFLISSAWQLCALCAFRLFSQQPVPSCCACLYKRAGTLGYSKPISRQL</sequence>
<evidence type="ECO:0000313" key="2">
    <source>
        <dbReference type="Ensembl" id="ENSSPUP00000004477.1"/>
    </source>
</evidence>
<dbReference type="Ensembl" id="ENSSPUT00000004756.1">
    <property type="protein sequence ID" value="ENSSPUP00000004477.1"/>
    <property type="gene ID" value="ENSSPUG00000003449.1"/>
</dbReference>
<dbReference type="SMART" id="SM00320">
    <property type="entry name" value="WD40"/>
    <property type="match status" value="2"/>
</dbReference>
<dbReference type="InterPro" id="IPR042411">
    <property type="entry name" value="WDR27"/>
</dbReference>
<name>A0A8D0G7K9_SPHPU</name>
<dbReference type="SUPFAM" id="SSF50978">
    <property type="entry name" value="WD40 repeat-like"/>
    <property type="match status" value="1"/>
</dbReference>
<dbReference type="PANTHER" id="PTHR44525">
    <property type="entry name" value="WD REPEAT-CONTAINING PROTEIN 27"/>
    <property type="match status" value="1"/>
</dbReference>
<dbReference type="PANTHER" id="PTHR44525:SF1">
    <property type="entry name" value="WD REPEAT-CONTAINING PROTEIN 27"/>
    <property type="match status" value="1"/>
</dbReference>
<dbReference type="AlphaFoldDB" id="A0A8D0G7K9"/>
<protein>
    <submittedName>
        <fullName evidence="2">WD repeat domain 27</fullName>
    </submittedName>
</protein>
<dbReference type="InterPro" id="IPR036322">
    <property type="entry name" value="WD40_repeat_dom_sf"/>
</dbReference>
<dbReference type="Pfam" id="PF00400">
    <property type="entry name" value="WD40"/>
    <property type="match status" value="2"/>
</dbReference>
<keyword evidence="1" id="KW-0732">Signal</keyword>